<proteinExistence type="inferred from homology"/>
<keyword evidence="3" id="KW-0274">FAD</keyword>
<evidence type="ECO:0000256" key="1">
    <source>
        <dbReference type="ARBA" id="ARBA00009183"/>
    </source>
</evidence>
<protein>
    <recommendedName>
        <fullName evidence="7">Flavin-containing monooxygenase</fullName>
    </recommendedName>
</protein>
<dbReference type="GeneID" id="80887707"/>
<evidence type="ECO:0008006" key="7">
    <source>
        <dbReference type="Google" id="ProtNLM"/>
    </source>
</evidence>
<evidence type="ECO:0000313" key="6">
    <source>
        <dbReference type="Proteomes" id="UP001144673"/>
    </source>
</evidence>
<dbReference type="InterPro" id="IPR050346">
    <property type="entry name" value="FMO-like"/>
</dbReference>
<sequence>MTLSRTMKTVAVIGAGPSGIAAARHLLSEGATSEIVIFEQRNNVGGIWNTDATSPPNDVAAFSSPIYPGMESNIPSEIMQFDKRPFPEGMPLLADAGQVLKYRQDYGERVLHLVRYRHQVTDVSAELQEDRSYWRLRVHNLDSQTVLDYCYDAVIVANGR</sequence>
<evidence type="ECO:0000256" key="2">
    <source>
        <dbReference type="ARBA" id="ARBA00022630"/>
    </source>
</evidence>
<gene>
    <name evidence="5" type="ORF">LMH87_000548</name>
</gene>
<organism evidence="5 6">
    <name type="scientific">Akanthomyces muscarius</name>
    <name type="common">Entomopathogenic fungus</name>
    <name type="synonym">Lecanicillium muscarium</name>
    <dbReference type="NCBI Taxonomy" id="2231603"/>
    <lineage>
        <taxon>Eukaryota</taxon>
        <taxon>Fungi</taxon>
        <taxon>Dikarya</taxon>
        <taxon>Ascomycota</taxon>
        <taxon>Pezizomycotina</taxon>
        <taxon>Sordariomycetes</taxon>
        <taxon>Hypocreomycetidae</taxon>
        <taxon>Hypocreales</taxon>
        <taxon>Cordycipitaceae</taxon>
        <taxon>Akanthomyces</taxon>
    </lineage>
</organism>
<dbReference type="PRINTS" id="PR00419">
    <property type="entry name" value="ADXRDTASE"/>
</dbReference>
<dbReference type="GO" id="GO:0050660">
    <property type="term" value="F:flavin adenine dinucleotide binding"/>
    <property type="evidence" value="ECO:0007669"/>
    <property type="project" value="InterPro"/>
</dbReference>
<dbReference type="AlphaFoldDB" id="A0A9W8QI46"/>
<dbReference type="InterPro" id="IPR020946">
    <property type="entry name" value="Flavin_mOase-like"/>
</dbReference>
<dbReference type="Gene3D" id="3.50.50.60">
    <property type="entry name" value="FAD/NAD(P)-binding domain"/>
    <property type="match status" value="1"/>
</dbReference>
<accession>A0A9W8QI46</accession>
<dbReference type="GO" id="GO:0050661">
    <property type="term" value="F:NADP binding"/>
    <property type="evidence" value="ECO:0007669"/>
    <property type="project" value="InterPro"/>
</dbReference>
<comment type="similarity">
    <text evidence="1">Belongs to the FMO family.</text>
</comment>
<evidence type="ECO:0000256" key="3">
    <source>
        <dbReference type="ARBA" id="ARBA00022827"/>
    </source>
</evidence>
<dbReference type="GO" id="GO:0004499">
    <property type="term" value="F:N,N-dimethylaniline monooxygenase activity"/>
    <property type="evidence" value="ECO:0007669"/>
    <property type="project" value="InterPro"/>
</dbReference>
<dbReference type="KEGG" id="amus:LMH87_000548"/>
<dbReference type="EMBL" id="JAJHUN010000007">
    <property type="protein sequence ID" value="KAJ4155293.1"/>
    <property type="molecule type" value="Genomic_DNA"/>
</dbReference>
<dbReference type="Pfam" id="PF00743">
    <property type="entry name" value="FMO-like"/>
    <property type="match status" value="1"/>
</dbReference>
<dbReference type="InterPro" id="IPR036188">
    <property type="entry name" value="FAD/NAD-bd_sf"/>
</dbReference>
<reference evidence="5" key="1">
    <citation type="journal article" date="2023" name="Access Microbiol">
        <title>De-novo genome assembly for Akanthomyces muscarius, a biocontrol agent of insect agricultural pests.</title>
        <authorList>
            <person name="Erdos Z."/>
            <person name="Studholme D.J."/>
            <person name="Raymond B."/>
            <person name="Sharma M."/>
        </authorList>
    </citation>
    <scope>NUCLEOTIDE SEQUENCE</scope>
    <source>
        <strain evidence="5">Ve6</strain>
    </source>
</reference>
<keyword evidence="2" id="KW-0285">Flavoprotein</keyword>
<dbReference type="SUPFAM" id="SSF51905">
    <property type="entry name" value="FAD/NAD(P)-binding domain"/>
    <property type="match status" value="1"/>
</dbReference>
<keyword evidence="6" id="KW-1185">Reference proteome</keyword>
<keyword evidence="4" id="KW-0560">Oxidoreductase</keyword>
<comment type="caution">
    <text evidence="5">The sequence shown here is derived from an EMBL/GenBank/DDBJ whole genome shotgun (WGS) entry which is preliminary data.</text>
</comment>
<dbReference type="Proteomes" id="UP001144673">
    <property type="component" value="Chromosome 6"/>
</dbReference>
<name>A0A9W8QI46_AKAMU</name>
<evidence type="ECO:0000256" key="4">
    <source>
        <dbReference type="ARBA" id="ARBA00023002"/>
    </source>
</evidence>
<evidence type="ECO:0000313" key="5">
    <source>
        <dbReference type="EMBL" id="KAJ4155293.1"/>
    </source>
</evidence>
<dbReference type="PANTHER" id="PTHR23023">
    <property type="entry name" value="DIMETHYLANILINE MONOOXYGENASE"/>
    <property type="match status" value="1"/>
</dbReference>
<dbReference type="RefSeq" id="XP_056055417.1">
    <property type="nucleotide sequence ID" value="XM_056198471.1"/>
</dbReference>